<accession>A0ABP0KWZ6</accession>
<evidence type="ECO:0000313" key="2">
    <source>
        <dbReference type="Proteomes" id="UP001642484"/>
    </source>
</evidence>
<reference evidence="1 2" key="1">
    <citation type="submission" date="2024-02" db="EMBL/GenBank/DDBJ databases">
        <authorList>
            <person name="Chen Y."/>
            <person name="Shah S."/>
            <person name="Dougan E. K."/>
            <person name="Thang M."/>
            <person name="Chan C."/>
        </authorList>
    </citation>
    <scope>NUCLEOTIDE SEQUENCE [LARGE SCALE GENOMIC DNA]</scope>
</reference>
<sequence>MHEHLFPDPRILFDIPLLELRTVLFVLQGSLRRQVTPQMSFPCRSQLLWFASRTHIPTDKSDNDIVRLKLSMLTHLLVPQDIPAWDLPAFVPDRLSNKWRRRADCVSPLEPYSQTGAESTVLPQGHVA</sequence>
<evidence type="ECO:0000313" key="1">
    <source>
        <dbReference type="EMBL" id="CAK9030919.1"/>
    </source>
</evidence>
<name>A0ABP0KWZ6_9DINO</name>
<gene>
    <name evidence="1" type="ORF">CCMP2556_LOCUS18084</name>
</gene>
<protein>
    <submittedName>
        <fullName evidence="1">Uncharacterized protein</fullName>
    </submittedName>
</protein>
<proteinExistence type="predicted"/>
<keyword evidence="2" id="KW-1185">Reference proteome</keyword>
<dbReference type="EMBL" id="CAXAMN010010125">
    <property type="protein sequence ID" value="CAK9030919.1"/>
    <property type="molecule type" value="Genomic_DNA"/>
</dbReference>
<organism evidence="1 2">
    <name type="scientific">Durusdinium trenchii</name>
    <dbReference type="NCBI Taxonomy" id="1381693"/>
    <lineage>
        <taxon>Eukaryota</taxon>
        <taxon>Sar</taxon>
        <taxon>Alveolata</taxon>
        <taxon>Dinophyceae</taxon>
        <taxon>Suessiales</taxon>
        <taxon>Symbiodiniaceae</taxon>
        <taxon>Durusdinium</taxon>
    </lineage>
</organism>
<dbReference type="Proteomes" id="UP001642484">
    <property type="component" value="Unassembled WGS sequence"/>
</dbReference>
<comment type="caution">
    <text evidence="1">The sequence shown here is derived from an EMBL/GenBank/DDBJ whole genome shotgun (WGS) entry which is preliminary data.</text>
</comment>